<dbReference type="OrthoDB" id="429813at2759"/>
<dbReference type="Gramene" id="PNW79539">
    <property type="protein sequence ID" value="PNW79539"/>
    <property type="gene ID" value="CHLRE_08g358547v5"/>
</dbReference>
<proteinExistence type="predicted"/>
<dbReference type="Proteomes" id="UP000006906">
    <property type="component" value="Chromosome 8"/>
</dbReference>
<dbReference type="GeneID" id="66054270"/>
<sequence length="99" mass="11323">MDQYERMYSSYVRHRAAVPPGRLVEVGFAQLEADPVAALERVYTAFGWSDRWEAVAPLFADYSSSLADFKKNHFNGLQPEAEAVVRRRWAPSFAEFGYT</sequence>
<reference evidence="1 2" key="1">
    <citation type="journal article" date="2007" name="Science">
        <title>The Chlamydomonas genome reveals the evolution of key animal and plant functions.</title>
        <authorList>
            <person name="Merchant S.S."/>
            <person name="Prochnik S.E."/>
            <person name="Vallon O."/>
            <person name="Harris E.H."/>
            <person name="Karpowicz S.J."/>
            <person name="Witman G.B."/>
            <person name="Terry A."/>
            <person name="Salamov A."/>
            <person name="Fritz-Laylin L.K."/>
            <person name="Marechal-Drouard L."/>
            <person name="Marshall W.F."/>
            <person name="Qu L.H."/>
            <person name="Nelson D.R."/>
            <person name="Sanderfoot A.A."/>
            <person name="Spalding M.H."/>
            <person name="Kapitonov V.V."/>
            <person name="Ren Q."/>
            <person name="Ferris P."/>
            <person name="Lindquist E."/>
            <person name="Shapiro H."/>
            <person name="Lucas S.M."/>
            <person name="Grimwood J."/>
            <person name="Schmutz J."/>
            <person name="Cardol P."/>
            <person name="Cerutti H."/>
            <person name="Chanfreau G."/>
            <person name="Chen C.L."/>
            <person name="Cognat V."/>
            <person name="Croft M.T."/>
            <person name="Dent R."/>
            <person name="Dutcher S."/>
            <person name="Fernandez E."/>
            <person name="Fukuzawa H."/>
            <person name="Gonzalez-Ballester D."/>
            <person name="Gonzalez-Halphen D."/>
            <person name="Hallmann A."/>
            <person name="Hanikenne M."/>
            <person name="Hippler M."/>
            <person name="Inwood W."/>
            <person name="Jabbari K."/>
            <person name="Kalanon M."/>
            <person name="Kuras R."/>
            <person name="Lefebvre P.A."/>
            <person name="Lemaire S.D."/>
            <person name="Lobanov A.V."/>
            <person name="Lohr M."/>
            <person name="Manuell A."/>
            <person name="Meier I."/>
            <person name="Mets L."/>
            <person name="Mittag M."/>
            <person name="Mittelmeier T."/>
            <person name="Moroney J.V."/>
            <person name="Moseley J."/>
            <person name="Napoli C."/>
            <person name="Nedelcu A.M."/>
            <person name="Niyogi K."/>
            <person name="Novoselov S.V."/>
            <person name="Paulsen I.T."/>
            <person name="Pazour G."/>
            <person name="Purton S."/>
            <person name="Ral J.P."/>
            <person name="Riano-Pachon D.M."/>
            <person name="Riekhof W."/>
            <person name="Rymarquis L."/>
            <person name="Schroda M."/>
            <person name="Stern D."/>
            <person name="Umen J."/>
            <person name="Willows R."/>
            <person name="Wilson N."/>
            <person name="Zimmer S.L."/>
            <person name="Allmer J."/>
            <person name="Balk J."/>
            <person name="Bisova K."/>
            <person name="Chen C.J."/>
            <person name="Elias M."/>
            <person name="Gendler K."/>
            <person name="Hauser C."/>
            <person name="Lamb M.R."/>
            <person name="Ledford H."/>
            <person name="Long J.C."/>
            <person name="Minagawa J."/>
            <person name="Page M.D."/>
            <person name="Pan J."/>
            <person name="Pootakham W."/>
            <person name="Roje S."/>
            <person name="Rose A."/>
            <person name="Stahlberg E."/>
            <person name="Terauchi A.M."/>
            <person name="Yang P."/>
            <person name="Ball S."/>
            <person name="Bowler C."/>
            <person name="Dieckmann C.L."/>
            <person name="Gladyshev V.N."/>
            <person name="Green P."/>
            <person name="Jorgensen R."/>
            <person name="Mayfield S."/>
            <person name="Mueller-Roeber B."/>
            <person name="Rajamani S."/>
            <person name="Sayre R.T."/>
            <person name="Brokstein P."/>
            <person name="Dubchak I."/>
            <person name="Goodstein D."/>
            <person name="Hornick L."/>
            <person name="Huang Y.W."/>
            <person name="Jhaveri J."/>
            <person name="Luo Y."/>
            <person name="Martinez D."/>
            <person name="Ngau W.C."/>
            <person name="Otillar B."/>
            <person name="Poliakov A."/>
            <person name="Porter A."/>
            <person name="Szajkowski L."/>
            <person name="Werner G."/>
            <person name="Zhou K."/>
            <person name="Grigoriev I.V."/>
            <person name="Rokhsar D.S."/>
            <person name="Grossman A.R."/>
        </authorList>
    </citation>
    <scope>NUCLEOTIDE SEQUENCE [LARGE SCALE GENOMIC DNA]</scope>
    <source>
        <strain evidence="2">CC-503</strain>
    </source>
</reference>
<dbReference type="InParanoid" id="A0A2K3DG96"/>
<evidence type="ECO:0000313" key="1">
    <source>
        <dbReference type="EMBL" id="PNW79539.1"/>
    </source>
</evidence>
<evidence type="ECO:0008006" key="3">
    <source>
        <dbReference type="Google" id="ProtNLM"/>
    </source>
</evidence>
<dbReference type="InterPro" id="IPR027417">
    <property type="entry name" value="P-loop_NTPase"/>
</dbReference>
<evidence type="ECO:0000313" key="2">
    <source>
        <dbReference type="Proteomes" id="UP000006906"/>
    </source>
</evidence>
<gene>
    <name evidence="1" type="ORF">CHLRE_08g358547v5</name>
</gene>
<accession>A0A2K3DG96</accession>
<dbReference type="Gene3D" id="3.40.50.300">
    <property type="entry name" value="P-loop containing nucleotide triphosphate hydrolases"/>
    <property type="match status" value="1"/>
</dbReference>
<name>A0A2K3DG96_CHLRE</name>
<dbReference type="Pfam" id="PF13469">
    <property type="entry name" value="Sulfotransfer_3"/>
    <property type="match status" value="1"/>
</dbReference>
<dbReference type="SUPFAM" id="SSF52540">
    <property type="entry name" value="P-loop containing nucleoside triphosphate hydrolases"/>
    <property type="match status" value="1"/>
</dbReference>
<dbReference type="EMBL" id="CM008969">
    <property type="protein sequence ID" value="PNW79539.1"/>
    <property type="molecule type" value="Genomic_DNA"/>
</dbReference>
<dbReference type="KEGG" id="cre:CHLRE_08g358547v5"/>
<protein>
    <recommendedName>
        <fullName evidence="3">Sulfotransferase</fullName>
    </recommendedName>
</protein>
<keyword evidence="2" id="KW-1185">Reference proteome</keyword>
<organism evidence="1 2">
    <name type="scientific">Chlamydomonas reinhardtii</name>
    <name type="common">Chlamydomonas smithii</name>
    <dbReference type="NCBI Taxonomy" id="3055"/>
    <lineage>
        <taxon>Eukaryota</taxon>
        <taxon>Viridiplantae</taxon>
        <taxon>Chlorophyta</taxon>
        <taxon>core chlorophytes</taxon>
        <taxon>Chlorophyceae</taxon>
        <taxon>CS clade</taxon>
        <taxon>Chlamydomonadales</taxon>
        <taxon>Chlamydomonadaceae</taxon>
        <taxon>Chlamydomonas</taxon>
    </lineage>
</organism>
<dbReference type="RefSeq" id="XP_042921733.1">
    <property type="nucleotide sequence ID" value="XM_043064732.1"/>
</dbReference>
<dbReference type="AlphaFoldDB" id="A0A2K3DG96"/>